<evidence type="ECO:0000313" key="2">
    <source>
        <dbReference type="EMBL" id="CAD9683396.1"/>
    </source>
</evidence>
<dbReference type="EMBL" id="HBHK01012793">
    <property type="protein sequence ID" value="CAD9683396.1"/>
    <property type="molecule type" value="Transcribed_RNA"/>
</dbReference>
<reference evidence="2" key="1">
    <citation type="submission" date="2021-01" db="EMBL/GenBank/DDBJ databases">
        <authorList>
            <person name="Corre E."/>
            <person name="Pelletier E."/>
            <person name="Niang G."/>
            <person name="Scheremetjew M."/>
            <person name="Finn R."/>
            <person name="Kale V."/>
            <person name="Holt S."/>
            <person name="Cochrane G."/>
            <person name="Meng A."/>
            <person name="Brown T."/>
            <person name="Cohen L."/>
        </authorList>
    </citation>
    <scope>NUCLEOTIDE SEQUENCE</scope>
    <source>
        <strain evidence="2">NY070348D</strain>
    </source>
</reference>
<feature type="compositionally biased region" description="Polar residues" evidence="1">
    <location>
        <begin position="793"/>
        <end position="802"/>
    </location>
</feature>
<protein>
    <submittedName>
        <fullName evidence="2">Uncharacterized protein</fullName>
    </submittedName>
</protein>
<name>A0A7S2RXG3_9STRA</name>
<proteinExistence type="predicted"/>
<dbReference type="AlphaFoldDB" id="A0A7S2RXG3"/>
<sequence length="809" mass="91747">MESLPGSNPGSPSSASDPLRQYSQEDRLALCWKYVHKLEVPQQNIRGALCTHICTICVKESKPWKTCLIAVYKGKSSNATGHLRKHREYEEAVLREQQRAGVAKLKGENVTPSNKRKRITALKENMFTCEGTLSPLKEEFNHSMADFVLRCGLPSSTLTHRSLGKLLNVATKLPTMSSFHDLATTDFSKLVENQMIASFCKFITLVETRVRESRDSCNRGIQAARSHPGFLSLMVNKWVGVYHGVSIAWIDLDTWKLHNVTIALARPIHDKLSRAMIVKMVQRYGMHMNDIHHEFEYELEPMGLQDFAGLKTEYRLQRTCAVVTRALLQSRSQKVLKLVKKCVACVEYLNGRWDTYLVAAQDGGLQPPQINDTLAGALSEDAMDTYQLLKLLVQSFHCISYFVNNALSDTKATVLSQNEWDIVAELEALIRPFCSTPAKSFGIGKEQGRVKPRSPSISMKWLLGEMRKFQCSRESYEVVNLHCDSKWDANTEFEEIPKVKMGIHAVNPNGEVQLSPQSLHLRERLLEELKHVFPAPTKHELIAMICDPIIITSSKDALKAMNLWDEAWSHFQEIFWVEAQRRKQNRKGEAKSPRSNESETSAFLQHFRQKVADDVVEEIVSPEQELENWKSLRISWIAEFRLQRPDLNDWTLDQGELRDAFFLHENLDLLGWFQRNHGNFEIISNIAARYLATPTPDTHQHVDVSGLLSECKGSDTFEMRALLALNGDWIYNNDSYPESPSSHQGNLCDEKGLLKRFFSNAPLTAEAAAKSESVENALPRGQPAGQPSIAKISLNTASPRMTRSSKRQR</sequence>
<feature type="region of interest" description="Disordered" evidence="1">
    <location>
        <begin position="769"/>
        <end position="809"/>
    </location>
</feature>
<accession>A0A7S2RXG3</accession>
<gene>
    <name evidence="2" type="ORF">QSP1433_LOCUS8062</name>
</gene>
<evidence type="ECO:0000256" key="1">
    <source>
        <dbReference type="SAM" id="MobiDB-lite"/>
    </source>
</evidence>
<organism evidence="2">
    <name type="scientific">Mucochytrium quahogii</name>
    <dbReference type="NCBI Taxonomy" id="96639"/>
    <lineage>
        <taxon>Eukaryota</taxon>
        <taxon>Sar</taxon>
        <taxon>Stramenopiles</taxon>
        <taxon>Bigyra</taxon>
        <taxon>Labyrinthulomycetes</taxon>
        <taxon>Thraustochytrida</taxon>
        <taxon>Thraustochytriidae</taxon>
        <taxon>Mucochytrium</taxon>
    </lineage>
</organism>